<keyword evidence="2 9" id="KW-0813">Transport</keyword>
<evidence type="ECO:0000256" key="5">
    <source>
        <dbReference type="ARBA" id="ARBA00022692"/>
    </source>
</evidence>
<evidence type="ECO:0000256" key="8">
    <source>
        <dbReference type="ARBA" id="ARBA00038436"/>
    </source>
</evidence>
<evidence type="ECO:0000313" key="11">
    <source>
        <dbReference type="EMBL" id="MQX36100.1"/>
    </source>
</evidence>
<evidence type="ECO:0000256" key="9">
    <source>
        <dbReference type="RuleBase" id="RU369079"/>
    </source>
</evidence>
<keyword evidence="12" id="KW-1185">Reference proteome</keyword>
<accession>A0A7X2D4E0</accession>
<keyword evidence="6 9" id="KW-1133">Transmembrane helix</keyword>
<gene>
    <name evidence="11" type="ORF">GHC57_06170</name>
</gene>
<keyword evidence="7 9" id="KW-0472">Membrane</keyword>
<evidence type="ECO:0000256" key="2">
    <source>
        <dbReference type="ARBA" id="ARBA00022448"/>
    </source>
</evidence>
<feature type="transmembrane region" description="Helical" evidence="9">
    <location>
        <begin position="91"/>
        <end position="114"/>
    </location>
</feature>
<name>A0A7X2D4E0_9PROT</name>
<comment type="function">
    <text evidence="9">Part of the tripartite ATP-independent periplasmic (TRAP) transport system.</text>
</comment>
<dbReference type="PANTHER" id="PTHR35011:SF4">
    <property type="entry name" value="SLL1102 PROTEIN"/>
    <property type="match status" value="1"/>
</dbReference>
<dbReference type="AlphaFoldDB" id="A0A7X2D4E0"/>
<keyword evidence="4 9" id="KW-0997">Cell inner membrane</keyword>
<reference evidence="11 12" key="1">
    <citation type="submission" date="2019-10" db="EMBL/GenBank/DDBJ databases">
        <title>Draft whole-genome sequence of the purple nonsulfur photosynthetic bacterium Roseospira navarrensis DSM 15114.</title>
        <authorList>
            <person name="Kyndt J.A."/>
            <person name="Meyer T.E."/>
        </authorList>
    </citation>
    <scope>NUCLEOTIDE SEQUENCE [LARGE SCALE GENOMIC DNA]</scope>
    <source>
        <strain evidence="11 12">DSM 15114</strain>
    </source>
</reference>
<evidence type="ECO:0000256" key="6">
    <source>
        <dbReference type="ARBA" id="ARBA00022989"/>
    </source>
</evidence>
<sequence>MLVCLRLAAVLSRLCQVVAMGAGSLLVVLTLVIMYDVIGRNFISTGSYALQELQWHLHGAIAVLAFGYAYTRDAHVRIDVVGHKIPPRLKLWLEVAAILCLVIPFLMVLAWYGYEFAERAFVRGEGSRGGLGLPNRWIIKSAVPVSAILTSLGALSVALRMIVVLRRPDLLDSPFEKGDLWTR</sequence>
<dbReference type="InterPro" id="IPR055348">
    <property type="entry name" value="DctQ"/>
</dbReference>
<evidence type="ECO:0000256" key="7">
    <source>
        <dbReference type="ARBA" id="ARBA00023136"/>
    </source>
</evidence>
<protein>
    <recommendedName>
        <fullName evidence="9">TRAP transporter small permease protein</fullName>
    </recommendedName>
</protein>
<comment type="subcellular location">
    <subcellularLocation>
        <location evidence="1 9">Cell inner membrane</location>
        <topology evidence="1 9">Multi-pass membrane protein</topology>
    </subcellularLocation>
</comment>
<feature type="transmembrane region" description="Helical" evidence="9">
    <location>
        <begin position="137"/>
        <end position="159"/>
    </location>
</feature>
<keyword evidence="5 9" id="KW-0812">Transmembrane</keyword>
<dbReference type="OrthoDB" id="9794346at2"/>
<proteinExistence type="inferred from homology"/>
<evidence type="ECO:0000256" key="1">
    <source>
        <dbReference type="ARBA" id="ARBA00004429"/>
    </source>
</evidence>
<dbReference type="RefSeq" id="WP_153342267.1">
    <property type="nucleotide sequence ID" value="NZ_WIVE01000013.1"/>
</dbReference>
<comment type="similarity">
    <text evidence="8 9">Belongs to the TRAP transporter small permease family.</text>
</comment>
<comment type="caution">
    <text evidence="11">The sequence shown here is derived from an EMBL/GenBank/DDBJ whole genome shotgun (WGS) entry which is preliminary data.</text>
</comment>
<evidence type="ECO:0000256" key="3">
    <source>
        <dbReference type="ARBA" id="ARBA00022475"/>
    </source>
</evidence>
<dbReference type="GO" id="GO:0022857">
    <property type="term" value="F:transmembrane transporter activity"/>
    <property type="evidence" value="ECO:0007669"/>
    <property type="project" value="UniProtKB-UniRule"/>
</dbReference>
<comment type="subunit">
    <text evidence="9">The complex comprises the extracytoplasmic solute receptor protein and the two transmembrane proteins.</text>
</comment>
<dbReference type="PANTHER" id="PTHR35011">
    <property type="entry name" value="2,3-DIKETO-L-GULONATE TRAP TRANSPORTER SMALL PERMEASE PROTEIN YIAM"/>
    <property type="match status" value="1"/>
</dbReference>
<dbReference type="EMBL" id="WIVE01000013">
    <property type="protein sequence ID" value="MQX36100.1"/>
    <property type="molecule type" value="Genomic_DNA"/>
</dbReference>
<dbReference type="InterPro" id="IPR007387">
    <property type="entry name" value="TRAP_DctQ"/>
</dbReference>
<feature type="transmembrane region" description="Helical" evidence="9">
    <location>
        <begin position="14"/>
        <end position="35"/>
    </location>
</feature>
<dbReference type="Pfam" id="PF04290">
    <property type="entry name" value="DctQ"/>
    <property type="match status" value="1"/>
</dbReference>
<dbReference type="GO" id="GO:0005886">
    <property type="term" value="C:plasma membrane"/>
    <property type="evidence" value="ECO:0007669"/>
    <property type="project" value="UniProtKB-SubCell"/>
</dbReference>
<keyword evidence="3" id="KW-1003">Cell membrane</keyword>
<feature type="transmembrane region" description="Helical" evidence="9">
    <location>
        <begin position="55"/>
        <end position="71"/>
    </location>
</feature>
<evidence type="ECO:0000259" key="10">
    <source>
        <dbReference type="Pfam" id="PF04290"/>
    </source>
</evidence>
<dbReference type="Proteomes" id="UP000434582">
    <property type="component" value="Unassembled WGS sequence"/>
</dbReference>
<evidence type="ECO:0000256" key="4">
    <source>
        <dbReference type="ARBA" id="ARBA00022519"/>
    </source>
</evidence>
<feature type="domain" description="Tripartite ATP-independent periplasmic transporters DctQ component" evidence="10">
    <location>
        <begin position="29"/>
        <end position="161"/>
    </location>
</feature>
<organism evidence="11 12">
    <name type="scientific">Roseospira navarrensis</name>
    <dbReference type="NCBI Taxonomy" id="140058"/>
    <lineage>
        <taxon>Bacteria</taxon>
        <taxon>Pseudomonadati</taxon>
        <taxon>Pseudomonadota</taxon>
        <taxon>Alphaproteobacteria</taxon>
        <taxon>Rhodospirillales</taxon>
        <taxon>Rhodospirillaceae</taxon>
        <taxon>Roseospira</taxon>
    </lineage>
</organism>
<evidence type="ECO:0000313" key="12">
    <source>
        <dbReference type="Proteomes" id="UP000434582"/>
    </source>
</evidence>